<gene>
    <name evidence="1" type="ORF">F0238_27155</name>
</gene>
<accession>A0AAP6ZWX5</accession>
<evidence type="ECO:0000313" key="1">
    <source>
        <dbReference type="EMBL" id="NOJ26373.1"/>
    </source>
</evidence>
<comment type="caution">
    <text evidence="1">The sequence shown here is derived from an EMBL/GenBank/DDBJ whole genome shotgun (WGS) entry which is preliminary data.</text>
</comment>
<evidence type="ECO:0000313" key="2">
    <source>
        <dbReference type="Proteomes" id="UP000576645"/>
    </source>
</evidence>
<reference evidence="1 2" key="1">
    <citation type="submission" date="2019-09" db="EMBL/GenBank/DDBJ databases">
        <title>Draft genome sequencing and comparative genomics of hatchery-associated Vibrios.</title>
        <authorList>
            <person name="Kehlet-Delgado H."/>
            <person name="Mueller R.S."/>
        </authorList>
    </citation>
    <scope>NUCLEOTIDE SEQUENCE [LARGE SCALE GENOMIC DNA]</scope>
    <source>
        <strain evidence="1 2">09-121-3</strain>
    </source>
</reference>
<sequence length="50" mass="5784">FRLSGHPTIRTLALPLIDEASVSTFSFTYPTDFNLERFMREHAEIRASQI</sequence>
<feature type="non-terminal residue" evidence="1">
    <location>
        <position position="1"/>
    </location>
</feature>
<proteinExistence type="predicted"/>
<organism evidence="1 2">
    <name type="scientific">Vibrio coralliilyticus</name>
    <dbReference type="NCBI Taxonomy" id="190893"/>
    <lineage>
        <taxon>Bacteria</taxon>
        <taxon>Pseudomonadati</taxon>
        <taxon>Pseudomonadota</taxon>
        <taxon>Gammaproteobacteria</taxon>
        <taxon>Vibrionales</taxon>
        <taxon>Vibrionaceae</taxon>
        <taxon>Vibrio</taxon>
    </lineage>
</organism>
<dbReference type="EMBL" id="VTXP01000040">
    <property type="protein sequence ID" value="NOJ26373.1"/>
    <property type="molecule type" value="Genomic_DNA"/>
</dbReference>
<protein>
    <submittedName>
        <fullName evidence="1">Transcriptional regulator</fullName>
    </submittedName>
</protein>
<dbReference type="Proteomes" id="UP000576645">
    <property type="component" value="Unassembled WGS sequence"/>
</dbReference>
<dbReference type="AlphaFoldDB" id="A0AAP6ZWX5"/>
<name>A0AAP6ZWX5_9VIBR</name>